<dbReference type="Gene3D" id="1.10.238.160">
    <property type="match status" value="1"/>
</dbReference>
<accession>A0ABW6WD83</accession>
<dbReference type="EMBL" id="JBIAZU010000003">
    <property type="protein sequence ID" value="MFF5291267.1"/>
    <property type="molecule type" value="Genomic_DNA"/>
</dbReference>
<evidence type="ECO:0000256" key="1">
    <source>
        <dbReference type="SAM" id="MobiDB-lite"/>
    </source>
</evidence>
<organism evidence="2 3">
    <name type="scientific">Paractinoplanes globisporus</name>
    <dbReference type="NCBI Taxonomy" id="113565"/>
    <lineage>
        <taxon>Bacteria</taxon>
        <taxon>Bacillati</taxon>
        <taxon>Actinomycetota</taxon>
        <taxon>Actinomycetes</taxon>
        <taxon>Micromonosporales</taxon>
        <taxon>Micromonosporaceae</taxon>
        <taxon>Paractinoplanes</taxon>
    </lineage>
</organism>
<protein>
    <submittedName>
        <fullName evidence="2">Helix-turn-helix transcriptional regulator</fullName>
    </submittedName>
</protein>
<keyword evidence="3" id="KW-1185">Reference proteome</keyword>
<dbReference type="RefSeq" id="WP_051115376.1">
    <property type="nucleotide sequence ID" value="NZ_JBIAZU010000003.1"/>
</dbReference>
<feature type="compositionally biased region" description="Basic and acidic residues" evidence="1">
    <location>
        <begin position="59"/>
        <end position="75"/>
    </location>
</feature>
<reference evidence="2 3" key="1">
    <citation type="submission" date="2024-10" db="EMBL/GenBank/DDBJ databases">
        <title>The Natural Products Discovery Center: Release of the First 8490 Sequenced Strains for Exploring Actinobacteria Biosynthetic Diversity.</title>
        <authorList>
            <person name="Kalkreuter E."/>
            <person name="Kautsar S.A."/>
            <person name="Yang D."/>
            <person name="Bader C.D."/>
            <person name="Teijaro C.N."/>
            <person name="Fluegel L."/>
            <person name="Davis C.M."/>
            <person name="Simpson J.R."/>
            <person name="Lauterbach L."/>
            <person name="Steele A.D."/>
            <person name="Gui C."/>
            <person name="Meng S."/>
            <person name="Li G."/>
            <person name="Viehrig K."/>
            <person name="Ye F."/>
            <person name="Su P."/>
            <person name="Kiefer A.F."/>
            <person name="Nichols A."/>
            <person name="Cepeda A.J."/>
            <person name="Yan W."/>
            <person name="Fan B."/>
            <person name="Jiang Y."/>
            <person name="Adhikari A."/>
            <person name="Zheng C.-J."/>
            <person name="Schuster L."/>
            <person name="Cowan T.M."/>
            <person name="Smanski M.J."/>
            <person name="Chevrette M.G."/>
            <person name="De Carvalho L.P.S."/>
            <person name="Shen B."/>
        </authorList>
    </citation>
    <scope>NUCLEOTIDE SEQUENCE [LARGE SCALE GENOMIC DNA]</scope>
    <source>
        <strain evidence="2 3">NPDC000087</strain>
    </source>
</reference>
<feature type="region of interest" description="Disordered" evidence="1">
    <location>
        <begin position="59"/>
        <end position="82"/>
    </location>
</feature>
<comment type="caution">
    <text evidence="2">The sequence shown here is derived from an EMBL/GenBank/DDBJ whole genome shotgun (WGS) entry which is preliminary data.</text>
</comment>
<sequence length="82" mass="9146">MDGTMMRIAGAHEIRVILGVSRQRVYQLAARDDFPKPVAILAQGKVWLIDDIELWKAEHRPPAEHSTGNKEDHSAGSRTGSR</sequence>
<name>A0ABW6WD83_9ACTN</name>
<evidence type="ECO:0000313" key="3">
    <source>
        <dbReference type="Proteomes" id="UP001602245"/>
    </source>
</evidence>
<evidence type="ECO:0000313" key="2">
    <source>
        <dbReference type="EMBL" id="MFF5291267.1"/>
    </source>
</evidence>
<dbReference type="Proteomes" id="UP001602245">
    <property type="component" value="Unassembled WGS sequence"/>
</dbReference>
<gene>
    <name evidence="2" type="ORF">ACFY35_17640</name>
</gene>
<proteinExistence type="predicted"/>